<feature type="compositionally biased region" description="Low complexity" evidence="8">
    <location>
        <begin position="374"/>
        <end position="386"/>
    </location>
</feature>
<comment type="caution">
    <text evidence="11">The sequence shown here is derived from an EMBL/GenBank/DDBJ whole genome shotgun (WGS) entry which is preliminary data.</text>
</comment>
<dbReference type="GO" id="GO:0004674">
    <property type="term" value="F:protein serine/threonine kinase activity"/>
    <property type="evidence" value="ECO:0007669"/>
    <property type="project" value="UniProtKB-EC"/>
</dbReference>
<dbReference type="Gene3D" id="3.30.200.20">
    <property type="entry name" value="Phosphorylase Kinase, domain 1"/>
    <property type="match status" value="1"/>
</dbReference>
<dbReference type="Pfam" id="PF00069">
    <property type="entry name" value="Pkinase"/>
    <property type="match status" value="1"/>
</dbReference>
<dbReference type="EMBL" id="JAVKGS010000002">
    <property type="protein sequence ID" value="MDR5691898.1"/>
    <property type="molecule type" value="Genomic_DNA"/>
</dbReference>
<dbReference type="PANTHER" id="PTHR43289:SF6">
    <property type="entry name" value="SERINE_THREONINE-PROTEIN KINASE NEKL-3"/>
    <property type="match status" value="1"/>
</dbReference>
<feature type="compositionally biased region" description="Low complexity" evidence="8">
    <location>
        <begin position="425"/>
        <end position="442"/>
    </location>
</feature>
<dbReference type="InterPro" id="IPR008271">
    <property type="entry name" value="Ser/Thr_kinase_AS"/>
</dbReference>
<proteinExistence type="predicted"/>
<keyword evidence="5 11" id="KW-0418">Kinase</keyword>
<dbReference type="PROSITE" id="PS00108">
    <property type="entry name" value="PROTEIN_KINASE_ST"/>
    <property type="match status" value="1"/>
</dbReference>
<keyword evidence="4 7" id="KW-0547">Nucleotide-binding</keyword>
<evidence type="ECO:0000313" key="12">
    <source>
        <dbReference type="Proteomes" id="UP001260072"/>
    </source>
</evidence>
<feature type="transmembrane region" description="Helical" evidence="9">
    <location>
        <begin position="398"/>
        <end position="421"/>
    </location>
</feature>
<evidence type="ECO:0000259" key="10">
    <source>
        <dbReference type="PROSITE" id="PS50011"/>
    </source>
</evidence>
<dbReference type="EC" id="2.7.11.1" evidence="1"/>
<feature type="region of interest" description="Disordered" evidence="8">
    <location>
        <begin position="325"/>
        <end position="357"/>
    </location>
</feature>
<feature type="region of interest" description="Disordered" evidence="8">
    <location>
        <begin position="373"/>
        <end position="393"/>
    </location>
</feature>
<evidence type="ECO:0000256" key="2">
    <source>
        <dbReference type="ARBA" id="ARBA00022527"/>
    </source>
</evidence>
<dbReference type="InterPro" id="IPR011009">
    <property type="entry name" value="Kinase-like_dom_sf"/>
</dbReference>
<evidence type="ECO:0000256" key="7">
    <source>
        <dbReference type="PROSITE-ProRule" id="PRU10141"/>
    </source>
</evidence>
<dbReference type="RefSeq" id="WP_310520482.1">
    <property type="nucleotide sequence ID" value="NZ_BAABBS010000002.1"/>
</dbReference>
<feature type="domain" description="Protein kinase" evidence="10">
    <location>
        <begin position="12"/>
        <end position="270"/>
    </location>
</feature>
<feature type="compositionally biased region" description="Low complexity" evidence="8">
    <location>
        <begin position="343"/>
        <end position="357"/>
    </location>
</feature>
<protein>
    <recommendedName>
        <fullName evidence="1">non-specific serine/threonine protein kinase</fullName>
        <ecNumber evidence="1">2.7.11.1</ecNumber>
    </recommendedName>
</protein>
<dbReference type="CDD" id="cd14014">
    <property type="entry name" value="STKc_PknB_like"/>
    <property type="match status" value="1"/>
</dbReference>
<dbReference type="PANTHER" id="PTHR43289">
    <property type="entry name" value="MITOGEN-ACTIVATED PROTEIN KINASE KINASE KINASE 20-RELATED"/>
    <property type="match status" value="1"/>
</dbReference>
<evidence type="ECO:0000313" key="11">
    <source>
        <dbReference type="EMBL" id="MDR5691898.1"/>
    </source>
</evidence>
<reference evidence="12" key="1">
    <citation type="submission" date="2023-07" db="EMBL/GenBank/DDBJ databases">
        <title>Description of three actinobacteria isolated from air of manufacturing shop in a pharmaceutical factory.</title>
        <authorList>
            <person name="Zhang D.-F."/>
        </authorList>
    </citation>
    <scope>NUCLEOTIDE SEQUENCE [LARGE SCALE GENOMIC DNA]</scope>
    <source>
        <strain evidence="12">CCTCC AB 2011122</strain>
    </source>
</reference>
<evidence type="ECO:0000256" key="3">
    <source>
        <dbReference type="ARBA" id="ARBA00022679"/>
    </source>
</evidence>
<dbReference type="Gene3D" id="1.10.510.10">
    <property type="entry name" value="Transferase(Phosphotransferase) domain 1"/>
    <property type="match status" value="1"/>
</dbReference>
<dbReference type="PROSITE" id="PS00107">
    <property type="entry name" value="PROTEIN_KINASE_ATP"/>
    <property type="match status" value="1"/>
</dbReference>
<feature type="region of interest" description="Disordered" evidence="8">
    <location>
        <begin position="425"/>
        <end position="476"/>
    </location>
</feature>
<feature type="binding site" evidence="7">
    <location>
        <position position="41"/>
    </location>
    <ligand>
        <name>ATP</name>
        <dbReference type="ChEBI" id="CHEBI:30616"/>
    </ligand>
</feature>
<dbReference type="InterPro" id="IPR000719">
    <property type="entry name" value="Prot_kinase_dom"/>
</dbReference>
<keyword evidence="6 7" id="KW-0067">ATP-binding</keyword>
<dbReference type="Proteomes" id="UP001260072">
    <property type="component" value="Unassembled WGS sequence"/>
</dbReference>
<dbReference type="SUPFAM" id="SSF56112">
    <property type="entry name" value="Protein kinase-like (PK-like)"/>
    <property type="match status" value="1"/>
</dbReference>
<evidence type="ECO:0000256" key="1">
    <source>
        <dbReference type="ARBA" id="ARBA00012513"/>
    </source>
</evidence>
<evidence type="ECO:0000256" key="5">
    <source>
        <dbReference type="ARBA" id="ARBA00022777"/>
    </source>
</evidence>
<keyword evidence="9" id="KW-1133">Transmembrane helix</keyword>
<accession>A0ABU1FJF9</accession>
<feature type="region of interest" description="Disordered" evidence="8">
    <location>
        <begin position="274"/>
        <end position="299"/>
    </location>
</feature>
<keyword evidence="9" id="KW-0812">Transmembrane</keyword>
<keyword evidence="9" id="KW-0472">Membrane</keyword>
<dbReference type="SMART" id="SM00220">
    <property type="entry name" value="S_TKc"/>
    <property type="match status" value="1"/>
</dbReference>
<keyword evidence="2" id="KW-0723">Serine/threonine-protein kinase</keyword>
<sequence>MNTPPALVADRYRLVQLIGSGGMGVVWHAWDERLERTVALKLLRTQPELTDEEREVTTKRAMREARISAGLHHPHAVPVFDVVEHEGQPCIIMQLIESTPLSALLQEHGTFTPQQTARVGAEIGSALAAAHRRRIVHRDVKPGNILIREDGSALISDFGIAQALGDTTITATGLVHGTPAYLAPEVARGEPSSFASDVFSLGSTLYAMLEGGPPFGTDQNAIALLHRVAQGDVPVAEHAGPLEPVLREMLAPDPKQRPRMSVVAQRLSDLTQQLATDAAEPADRDEPAVPTVPLAGAGAGGAAAAAGTAAAADDVDTRVLGATAATESLDESGERGEPGEPGQGAADAAQDAEPAVARPDRLAEPLFPWMADTPAAAAPPAEPAAADRPSGRRPGRTVILIGALVTAALLTIGTILLLTGLQQDGETAAPPETEPAATSEPPAETDEAEPPAPAETPEPEPAPETAEPPPPSEEQRTVDALQDYYALMPGDLDTAWTLMTADYQVNHVGGRDAYQAFWGDITDVAIADVVATAPGEAQATLTYTFADGRVVREVTAYRLVDEGGTMKIAASEVLSSTGL</sequence>
<keyword evidence="3 11" id="KW-0808">Transferase</keyword>
<dbReference type="InterPro" id="IPR017441">
    <property type="entry name" value="Protein_kinase_ATP_BS"/>
</dbReference>
<gene>
    <name evidence="11" type="ORF">RH861_07450</name>
</gene>
<dbReference type="PROSITE" id="PS50011">
    <property type="entry name" value="PROTEIN_KINASE_DOM"/>
    <property type="match status" value="1"/>
</dbReference>
<evidence type="ECO:0000256" key="9">
    <source>
        <dbReference type="SAM" id="Phobius"/>
    </source>
</evidence>
<organism evidence="11 12">
    <name type="scientific">Agromyces indicus</name>
    <dbReference type="NCBI Taxonomy" id="758919"/>
    <lineage>
        <taxon>Bacteria</taxon>
        <taxon>Bacillati</taxon>
        <taxon>Actinomycetota</taxon>
        <taxon>Actinomycetes</taxon>
        <taxon>Micrococcales</taxon>
        <taxon>Microbacteriaceae</taxon>
        <taxon>Agromyces</taxon>
    </lineage>
</organism>
<name>A0ABU1FJF9_9MICO</name>
<evidence type="ECO:0000256" key="8">
    <source>
        <dbReference type="SAM" id="MobiDB-lite"/>
    </source>
</evidence>
<feature type="compositionally biased region" description="Pro residues" evidence="8">
    <location>
        <begin position="450"/>
        <end position="472"/>
    </location>
</feature>
<evidence type="ECO:0000256" key="6">
    <source>
        <dbReference type="ARBA" id="ARBA00022840"/>
    </source>
</evidence>
<keyword evidence="12" id="KW-1185">Reference proteome</keyword>
<evidence type="ECO:0000256" key="4">
    <source>
        <dbReference type="ARBA" id="ARBA00022741"/>
    </source>
</evidence>